<gene>
    <name evidence="1" type="ORF">V22_32640</name>
</gene>
<organism evidence="1 2">
    <name type="scientific">Calycomorphotria hydatis</name>
    <dbReference type="NCBI Taxonomy" id="2528027"/>
    <lineage>
        <taxon>Bacteria</taxon>
        <taxon>Pseudomonadati</taxon>
        <taxon>Planctomycetota</taxon>
        <taxon>Planctomycetia</taxon>
        <taxon>Planctomycetales</taxon>
        <taxon>Planctomycetaceae</taxon>
        <taxon>Calycomorphotria</taxon>
    </lineage>
</organism>
<dbReference type="Proteomes" id="UP000319976">
    <property type="component" value="Chromosome"/>
</dbReference>
<evidence type="ECO:0000313" key="1">
    <source>
        <dbReference type="EMBL" id="QDT66000.1"/>
    </source>
</evidence>
<dbReference type="KEGG" id="chya:V22_32640"/>
<sequence>MEHKAFLFNYEQFEHELLPKLRDALTSTDCSELISFIKFNLATLSDPYEGEQLTPDWESLLETKDVHQYGDFALTKYYDPADDIGLGTIWQQIQELMPLSRSSSPILGITVGTADDPFDPGKMGSYFQSKSQVQDSLDHLCQLAQKHSSEELNEAIDLLQTASRQQLGLYVTF</sequence>
<proteinExistence type="predicted"/>
<evidence type="ECO:0000313" key="2">
    <source>
        <dbReference type="Proteomes" id="UP000319976"/>
    </source>
</evidence>
<accession>A0A517TCC4</accession>
<name>A0A517TCC4_9PLAN</name>
<reference evidence="1 2" key="1">
    <citation type="submission" date="2019-02" db="EMBL/GenBank/DDBJ databases">
        <title>Deep-cultivation of Planctomycetes and their phenomic and genomic characterization uncovers novel biology.</title>
        <authorList>
            <person name="Wiegand S."/>
            <person name="Jogler M."/>
            <person name="Boedeker C."/>
            <person name="Pinto D."/>
            <person name="Vollmers J."/>
            <person name="Rivas-Marin E."/>
            <person name="Kohn T."/>
            <person name="Peeters S.H."/>
            <person name="Heuer A."/>
            <person name="Rast P."/>
            <person name="Oberbeckmann S."/>
            <person name="Bunk B."/>
            <person name="Jeske O."/>
            <person name="Meyerdierks A."/>
            <person name="Storesund J.E."/>
            <person name="Kallscheuer N."/>
            <person name="Luecker S."/>
            <person name="Lage O.M."/>
            <person name="Pohl T."/>
            <person name="Merkel B.J."/>
            <person name="Hornburger P."/>
            <person name="Mueller R.-W."/>
            <person name="Bruemmer F."/>
            <person name="Labrenz M."/>
            <person name="Spormann A.M."/>
            <person name="Op den Camp H."/>
            <person name="Overmann J."/>
            <person name="Amann R."/>
            <person name="Jetten M.S.M."/>
            <person name="Mascher T."/>
            <person name="Medema M.H."/>
            <person name="Devos D.P."/>
            <person name="Kaster A.-K."/>
            <person name="Ovreas L."/>
            <person name="Rohde M."/>
            <person name="Galperin M.Y."/>
            <person name="Jogler C."/>
        </authorList>
    </citation>
    <scope>NUCLEOTIDE SEQUENCE [LARGE SCALE GENOMIC DNA]</scope>
    <source>
        <strain evidence="1 2">V22</strain>
    </source>
</reference>
<dbReference type="OrthoDB" id="6855484at2"/>
<keyword evidence="2" id="KW-1185">Reference proteome</keyword>
<dbReference type="AlphaFoldDB" id="A0A517TCC4"/>
<protein>
    <submittedName>
        <fullName evidence="1">Uncharacterized protein</fullName>
    </submittedName>
</protein>
<dbReference type="RefSeq" id="WP_145264743.1">
    <property type="nucleotide sequence ID" value="NZ_CP036316.1"/>
</dbReference>
<dbReference type="EMBL" id="CP036316">
    <property type="protein sequence ID" value="QDT66000.1"/>
    <property type="molecule type" value="Genomic_DNA"/>
</dbReference>